<feature type="compositionally biased region" description="Low complexity" evidence="1">
    <location>
        <begin position="402"/>
        <end position="417"/>
    </location>
</feature>
<evidence type="ECO:0000313" key="3">
    <source>
        <dbReference type="EMBL" id="CCM05984.1"/>
    </source>
</evidence>
<dbReference type="HOGENOM" id="CLU_046439_0_0_1"/>
<keyword evidence="2" id="KW-0812">Transmembrane</keyword>
<dbReference type="AlphaFoldDB" id="J4H522"/>
<accession>J4H522</accession>
<keyword evidence="2" id="KW-0472">Membrane</keyword>
<reference evidence="3 4" key="1">
    <citation type="journal article" date="2012" name="Appl. Environ. Microbiol.">
        <title>Short-read sequencing for genomic analysis of the brown rot fungus Fibroporia radiculosa.</title>
        <authorList>
            <person name="Tang J.D."/>
            <person name="Perkins A.D."/>
            <person name="Sonstegard T.S."/>
            <person name="Schroeder S.G."/>
            <person name="Burgess S.C."/>
            <person name="Diehl S.V."/>
        </authorList>
    </citation>
    <scope>NUCLEOTIDE SEQUENCE [LARGE SCALE GENOMIC DNA]</scope>
    <source>
        <strain evidence="3 4">TFFH 294</strain>
    </source>
</reference>
<dbReference type="GeneID" id="24100895"/>
<dbReference type="Proteomes" id="UP000006352">
    <property type="component" value="Unassembled WGS sequence"/>
</dbReference>
<dbReference type="InParanoid" id="J4H522"/>
<dbReference type="OrthoDB" id="3187054at2759"/>
<dbReference type="STRING" id="599839.J4H522"/>
<feature type="region of interest" description="Disordered" evidence="1">
    <location>
        <begin position="245"/>
        <end position="322"/>
    </location>
</feature>
<feature type="transmembrane region" description="Helical" evidence="2">
    <location>
        <begin position="74"/>
        <end position="92"/>
    </location>
</feature>
<evidence type="ECO:0000256" key="1">
    <source>
        <dbReference type="SAM" id="MobiDB-lite"/>
    </source>
</evidence>
<gene>
    <name evidence="3" type="ORF">FIBRA_08225</name>
</gene>
<dbReference type="RefSeq" id="XP_012185267.1">
    <property type="nucleotide sequence ID" value="XM_012329877.1"/>
</dbReference>
<keyword evidence="4" id="KW-1185">Reference proteome</keyword>
<proteinExistence type="predicted"/>
<name>J4H522_9APHY</name>
<feature type="region of interest" description="Disordered" evidence="1">
    <location>
        <begin position="365"/>
        <end position="441"/>
    </location>
</feature>
<keyword evidence="2" id="KW-1133">Transmembrane helix</keyword>
<sequence>MGSSRRIGRTDGQAERKGLGLIRMWFYEDLTSEVRTIRATWLFLDNAWRVLSSQADARPAKPEFCCEGHIAQSFFFFLFLLLLLLPLPPYIYPPSARHVPSSYLLTHAQSSSPRRPAPLRLTKLAPGQPLLVVRLIFPLIPSPSPSPRRTTMYRTYCPCPRPILKRPATESDLPTTSVARDEPAELLAIDRGVLQPVVRFPSKPTLSKTFSVDSAAQYDRSPIVVQPNRCALPARGCPGRTYAVDDELHSRMPPSPSPSARSGRHQHPRASPSYPHQRDDDDAEDDDLTPRATPVATMPVLPPLIPDLSSESDESDGFASPAPDYAVPAAAYGRTGLAMSRTKAHGADSLGLSFSAMQLTNSPSALAFLPHPPSPRMRTSPSAPGHPPEQLDERARTRHRLSSAARSSSPSSTSPNRQNCCSSPTRRRHRPRASASPDALRGRYKALSEKSALSGCTLAVLDQGCLGGF</sequence>
<evidence type="ECO:0000256" key="2">
    <source>
        <dbReference type="SAM" id="Phobius"/>
    </source>
</evidence>
<organism evidence="3 4">
    <name type="scientific">Fibroporia radiculosa</name>
    <dbReference type="NCBI Taxonomy" id="599839"/>
    <lineage>
        <taxon>Eukaryota</taxon>
        <taxon>Fungi</taxon>
        <taxon>Dikarya</taxon>
        <taxon>Basidiomycota</taxon>
        <taxon>Agaricomycotina</taxon>
        <taxon>Agaricomycetes</taxon>
        <taxon>Polyporales</taxon>
        <taxon>Fibroporiaceae</taxon>
        <taxon>Fibroporia</taxon>
    </lineage>
</organism>
<protein>
    <submittedName>
        <fullName evidence="3">Uncharacterized protein</fullName>
    </submittedName>
</protein>
<evidence type="ECO:0000313" key="4">
    <source>
        <dbReference type="Proteomes" id="UP000006352"/>
    </source>
</evidence>
<dbReference type="EMBL" id="HE797218">
    <property type="protein sequence ID" value="CCM05984.1"/>
    <property type="molecule type" value="Genomic_DNA"/>
</dbReference>